<dbReference type="GeneID" id="22913627"/>
<accession>A0A023B4D5</accession>
<name>A0A023B4D5_GRENI</name>
<organism evidence="1 2">
    <name type="scientific">Gregarina niphandrodes</name>
    <name type="common">Septate eugregarine</name>
    <dbReference type="NCBI Taxonomy" id="110365"/>
    <lineage>
        <taxon>Eukaryota</taxon>
        <taxon>Sar</taxon>
        <taxon>Alveolata</taxon>
        <taxon>Apicomplexa</taxon>
        <taxon>Conoidasida</taxon>
        <taxon>Gregarinasina</taxon>
        <taxon>Eugregarinorida</taxon>
        <taxon>Gregarinidae</taxon>
        <taxon>Gregarina</taxon>
    </lineage>
</organism>
<dbReference type="AlphaFoldDB" id="A0A023B4D5"/>
<sequence length="112" mass="12516">MQSLADALKDMQKQSLLTRDVAEKLYAYGIETMQRCLDQPGAVGSTVRMEAVGRIAGFRGHRSNWVVWANVPMIHARITKSDQQSLVKISLRPALRLILRKVPAQATGNKKE</sequence>
<dbReference type="EMBL" id="AFNH02000764">
    <property type="protein sequence ID" value="EZG56678.1"/>
    <property type="molecule type" value="Genomic_DNA"/>
</dbReference>
<reference evidence="1" key="1">
    <citation type="submission" date="2013-12" db="EMBL/GenBank/DDBJ databases">
        <authorList>
            <person name="Omoto C.K."/>
            <person name="Sibley D."/>
            <person name="Venepally P."/>
            <person name="Hadjithomas M."/>
            <person name="Karamycheva S."/>
            <person name="Brunk B."/>
            <person name="Roos D."/>
            <person name="Caler E."/>
            <person name="Lorenzi H."/>
        </authorList>
    </citation>
    <scope>NUCLEOTIDE SEQUENCE</scope>
</reference>
<dbReference type="Proteomes" id="UP000019763">
    <property type="component" value="Unassembled WGS sequence"/>
</dbReference>
<evidence type="ECO:0000313" key="2">
    <source>
        <dbReference type="Proteomes" id="UP000019763"/>
    </source>
</evidence>
<gene>
    <name evidence="1" type="ORF">GNI_102180</name>
</gene>
<dbReference type="RefSeq" id="XP_011131208.1">
    <property type="nucleotide sequence ID" value="XM_011132906.1"/>
</dbReference>
<comment type="caution">
    <text evidence="1">The sequence shown here is derived from an EMBL/GenBank/DDBJ whole genome shotgun (WGS) entry which is preliminary data.</text>
</comment>
<dbReference type="VEuPathDB" id="CryptoDB:GNI_102180"/>
<protein>
    <submittedName>
        <fullName evidence="1">Uncharacterized protein</fullName>
    </submittedName>
</protein>
<proteinExistence type="predicted"/>
<evidence type="ECO:0000313" key="1">
    <source>
        <dbReference type="EMBL" id="EZG56678.1"/>
    </source>
</evidence>
<keyword evidence="2" id="KW-1185">Reference proteome</keyword>